<dbReference type="Gramene" id="OGLUM02G09730.1">
    <property type="protein sequence ID" value="OGLUM02G09730.1"/>
    <property type="gene ID" value="OGLUM02G09730"/>
</dbReference>
<name>A0A0D9YPM6_9ORYZ</name>
<sequence>MALVGGGKVVAAEPGVARRLWRVVRAVLYMLRRGLQAPSGRKLAMDLHLLLRRGKIAGKALGHLVTFHHHHHNHGHGFSASAAAAGSSSLSCRGIDPALAVYEPSRGRRREVEFSCSNTPSSTTGGGGGGGLLGRRRRNCHHRRDDYEFSNDAGAGGSGYYDHGYDAAYVARVFEMLNDSEHLFNDDDAAVAVAPATAETTPLWTPARSHHSHSPAPAAPSRHRGRTTDSPFAASNGDEAGGGAQQQVDRKADEFIRRFYEQLRAQRSVAATPDYYGASPYAGRRAPRPVAAGIA</sequence>
<dbReference type="EnsemblPlants" id="OGLUM02G09730.1">
    <property type="protein sequence ID" value="OGLUM02G09730.1"/>
    <property type="gene ID" value="OGLUM02G09730"/>
</dbReference>
<protein>
    <submittedName>
        <fullName evidence="2">Uncharacterized protein</fullName>
    </submittedName>
</protein>
<proteinExistence type="predicted"/>
<dbReference type="PANTHER" id="PTHR33265">
    <property type="entry name" value="AVR9/CF-9 RAPIDLY ELICITED PROTEIN-RELATED"/>
    <property type="match status" value="1"/>
</dbReference>
<reference evidence="2" key="1">
    <citation type="submission" date="2015-04" db="UniProtKB">
        <authorList>
            <consortium name="EnsemblPlants"/>
        </authorList>
    </citation>
    <scope>IDENTIFICATION</scope>
</reference>
<keyword evidence="3" id="KW-1185">Reference proteome</keyword>
<evidence type="ECO:0000313" key="2">
    <source>
        <dbReference type="EnsemblPlants" id="OGLUM02G09730.1"/>
    </source>
</evidence>
<dbReference type="STRING" id="40148.A0A0D9YPM6"/>
<accession>A0A0D9YPM6</accession>
<dbReference type="Proteomes" id="UP000026961">
    <property type="component" value="Chromosome 2"/>
</dbReference>
<evidence type="ECO:0000313" key="3">
    <source>
        <dbReference type="Proteomes" id="UP000026961"/>
    </source>
</evidence>
<reference evidence="2" key="2">
    <citation type="submission" date="2018-05" db="EMBL/GenBank/DDBJ databases">
        <title>OgluRS3 (Oryza glumaepatula Reference Sequence Version 3).</title>
        <authorList>
            <person name="Zhang J."/>
            <person name="Kudrna D."/>
            <person name="Lee S."/>
            <person name="Talag J."/>
            <person name="Welchert J."/>
            <person name="Wing R.A."/>
        </authorList>
    </citation>
    <scope>NUCLEOTIDE SEQUENCE [LARGE SCALE GENOMIC DNA]</scope>
</reference>
<dbReference type="PANTHER" id="PTHR33265:SF57">
    <property type="entry name" value="OS02G0229800 PROTEIN"/>
    <property type="match status" value="1"/>
</dbReference>
<feature type="region of interest" description="Disordered" evidence="1">
    <location>
        <begin position="202"/>
        <end position="249"/>
    </location>
</feature>
<feature type="region of interest" description="Disordered" evidence="1">
    <location>
        <begin position="114"/>
        <end position="137"/>
    </location>
</feature>
<feature type="region of interest" description="Disordered" evidence="1">
    <location>
        <begin position="271"/>
        <end position="295"/>
    </location>
</feature>
<dbReference type="eggNOG" id="ENOG502RXSC">
    <property type="taxonomic scope" value="Eukaryota"/>
</dbReference>
<dbReference type="AlphaFoldDB" id="A0A0D9YPM6"/>
<feature type="compositionally biased region" description="Gly residues" evidence="1">
    <location>
        <begin position="124"/>
        <end position="133"/>
    </location>
</feature>
<dbReference type="HOGENOM" id="CLU_084347_0_0_1"/>
<dbReference type="Pfam" id="PF05553">
    <property type="entry name" value="DUF761"/>
    <property type="match status" value="1"/>
</dbReference>
<dbReference type="InterPro" id="IPR008480">
    <property type="entry name" value="DUF761_pln"/>
</dbReference>
<evidence type="ECO:0000256" key="1">
    <source>
        <dbReference type="SAM" id="MobiDB-lite"/>
    </source>
</evidence>
<organism evidence="2">
    <name type="scientific">Oryza glumipatula</name>
    <dbReference type="NCBI Taxonomy" id="40148"/>
    <lineage>
        <taxon>Eukaryota</taxon>
        <taxon>Viridiplantae</taxon>
        <taxon>Streptophyta</taxon>
        <taxon>Embryophyta</taxon>
        <taxon>Tracheophyta</taxon>
        <taxon>Spermatophyta</taxon>
        <taxon>Magnoliopsida</taxon>
        <taxon>Liliopsida</taxon>
        <taxon>Poales</taxon>
        <taxon>Poaceae</taxon>
        <taxon>BOP clade</taxon>
        <taxon>Oryzoideae</taxon>
        <taxon>Oryzeae</taxon>
        <taxon>Oryzinae</taxon>
        <taxon>Oryza</taxon>
    </lineage>
</organism>
<feature type="compositionally biased region" description="Low complexity" evidence="1">
    <location>
        <begin position="280"/>
        <end position="295"/>
    </location>
</feature>